<reference evidence="3 4" key="1">
    <citation type="submission" date="2024-04" db="EMBL/GenBank/DDBJ databases">
        <title>Novel species of the genus Ideonella isolated from streams.</title>
        <authorList>
            <person name="Lu H."/>
        </authorList>
    </citation>
    <scope>NUCLEOTIDE SEQUENCE [LARGE SCALE GENOMIC DNA]</scope>
    <source>
        <strain evidence="3 4">BYS139W</strain>
    </source>
</reference>
<dbReference type="NCBIfam" id="NF041556">
    <property type="entry name" value="tannase_B"/>
    <property type="match status" value="1"/>
</dbReference>
<dbReference type="RefSeq" id="WP_341376933.1">
    <property type="nucleotide sequence ID" value="NZ_JBBUTF010000043.1"/>
</dbReference>
<evidence type="ECO:0000313" key="4">
    <source>
        <dbReference type="Proteomes" id="UP001368500"/>
    </source>
</evidence>
<comment type="caution">
    <text evidence="3">The sequence shown here is derived from an EMBL/GenBank/DDBJ whole genome shotgun (WGS) entry which is preliminary data.</text>
</comment>
<accession>A0ABU9BHZ1</accession>
<dbReference type="InterPro" id="IPR048124">
    <property type="entry name" value="Tannase_B"/>
</dbReference>
<organism evidence="3 4">
    <name type="scientific">Pseudaquabacterium rugosum</name>
    <dbReference type="NCBI Taxonomy" id="2984194"/>
    <lineage>
        <taxon>Bacteria</taxon>
        <taxon>Pseudomonadati</taxon>
        <taxon>Pseudomonadota</taxon>
        <taxon>Betaproteobacteria</taxon>
        <taxon>Burkholderiales</taxon>
        <taxon>Sphaerotilaceae</taxon>
        <taxon>Pseudaquabacterium</taxon>
    </lineage>
</organism>
<name>A0ABU9BHZ1_9BURK</name>
<evidence type="ECO:0000256" key="1">
    <source>
        <dbReference type="SAM" id="SignalP"/>
    </source>
</evidence>
<evidence type="ECO:0000313" key="3">
    <source>
        <dbReference type="EMBL" id="MEK8029148.1"/>
    </source>
</evidence>
<dbReference type="Pfam" id="PF20434">
    <property type="entry name" value="BD-FAE"/>
    <property type="match status" value="1"/>
</dbReference>
<dbReference type="Proteomes" id="UP001368500">
    <property type="component" value="Unassembled WGS sequence"/>
</dbReference>
<keyword evidence="4" id="KW-1185">Reference proteome</keyword>
<keyword evidence="1" id="KW-0732">Signal</keyword>
<dbReference type="EMBL" id="JBBUTF010000043">
    <property type="protein sequence ID" value="MEK8029148.1"/>
    <property type="molecule type" value="Genomic_DNA"/>
</dbReference>
<dbReference type="SUPFAM" id="SSF53474">
    <property type="entry name" value="alpha/beta-Hydrolases"/>
    <property type="match status" value="1"/>
</dbReference>
<dbReference type="InterPro" id="IPR049492">
    <property type="entry name" value="BD-FAE-like_dom"/>
</dbReference>
<feature type="domain" description="BD-FAE-like" evidence="2">
    <location>
        <begin position="203"/>
        <end position="262"/>
    </location>
</feature>
<protein>
    <submittedName>
        <fullName evidence="3">Subtype B tannase</fullName>
    </submittedName>
</protein>
<dbReference type="InterPro" id="IPR029058">
    <property type="entry name" value="AB_hydrolase_fold"/>
</dbReference>
<feature type="signal peptide" evidence="1">
    <location>
        <begin position="1"/>
        <end position="25"/>
    </location>
</feature>
<gene>
    <name evidence="3" type="ORF">AACH11_24595</name>
</gene>
<feature type="chain" id="PRO_5045649038" evidence="1">
    <location>
        <begin position="26"/>
        <end position="624"/>
    </location>
</feature>
<evidence type="ECO:0000259" key="2">
    <source>
        <dbReference type="Pfam" id="PF20434"/>
    </source>
</evidence>
<proteinExistence type="predicted"/>
<sequence length="624" mass="64822">MPQHLCLRTLSAAIATLSVAGLLSACGGGDSTAATTTTTTTGAYDGQLAFDKSAYTTLTVTLDGVSTPVRWYREVCYVAKPMTLAPTQSAGAVDNQACGYQNLNVFVREVDAERQDNAILLNVNNAGWMASYQGGKGGWNGTDAITSSNYAGADIVNGGVYTSTSDTDKKGAALARGMVYINMASRSRGALAPEGVYADGIHQGKAPAAIVDAKAAVRYLRLNDGRMSGNASRIIVNGTSGGGAQSTQLAATGDHADYLPYLAAVGAAGIDASGKSTLSDGVYAVVAYCPIQDMGSADLAYEWMFNVLGTRTAVSADQKAGLIVDASGTELLRASNPDPLGSAWMTAQFASYQAGLGLKAEDGSALTTDNMLAALASEFRKAASAYVKSGKSIVAYGSYGSTSANGVAGGSGVLYYRNDFIDVASDGTVNSFNIANYLKYVARQSRLKAVPAFDQRAQSPALAATASADTTAAGATVYGNYSGGESNLFGTAAQVYANFTEYGWNHNNGGDSITAIQSDIGLLNTGYTWAAAPQKAALQGQYKLINALAYIGKTDGIAPHWRIRNGARDRDTSFTVAYNISRALSADAKVKDVDFALHWDQGHAGNYDVQSAFGWIDARLAAGD</sequence>
<dbReference type="Gene3D" id="3.40.50.1820">
    <property type="entry name" value="alpha/beta hydrolase"/>
    <property type="match status" value="1"/>
</dbReference>